<evidence type="ECO:0000313" key="1">
    <source>
        <dbReference type="EMBL" id="TWB22718.1"/>
    </source>
</evidence>
<sequence length="129" mass="14192">MDQFEIHDVSRFPVVTTRPGAARPGYAPQWEREMDALLRRGLPFVILMPDPPQGEEAHEDRRLRGMWLKRNRDTLAALCRAVITVEPDAVRRAAFKVQAAIAVKAFGVAMEVAATGEEAANLATALLAA</sequence>
<organism evidence="1 2">
    <name type="scientific">Nitrospirillum amazonense</name>
    <dbReference type="NCBI Taxonomy" id="28077"/>
    <lineage>
        <taxon>Bacteria</taxon>
        <taxon>Pseudomonadati</taxon>
        <taxon>Pseudomonadota</taxon>
        <taxon>Alphaproteobacteria</taxon>
        <taxon>Rhodospirillales</taxon>
        <taxon>Azospirillaceae</taxon>
        <taxon>Nitrospirillum</taxon>
    </lineage>
</organism>
<reference evidence="1 2" key="1">
    <citation type="submission" date="2019-06" db="EMBL/GenBank/DDBJ databases">
        <title>Genomic Encyclopedia of Type Strains, Phase IV (KMG-V): Genome sequencing to study the core and pangenomes of soil and plant-associated prokaryotes.</title>
        <authorList>
            <person name="Whitman W."/>
        </authorList>
    </citation>
    <scope>NUCLEOTIDE SEQUENCE [LARGE SCALE GENOMIC DNA]</scope>
    <source>
        <strain evidence="1 2">BR 11880</strain>
    </source>
</reference>
<protein>
    <submittedName>
        <fullName evidence="1">Uncharacterized protein</fullName>
    </submittedName>
</protein>
<comment type="caution">
    <text evidence="1">The sequence shown here is derived from an EMBL/GenBank/DDBJ whole genome shotgun (WGS) entry which is preliminary data.</text>
</comment>
<accession>A0A560FM73</accession>
<gene>
    <name evidence="1" type="ORF">FBZ89_103345</name>
</gene>
<dbReference type="OrthoDB" id="8905727at2"/>
<dbReference type="AlphaFoldDB" id="A0A560FM73"/>
<name>A0A560FM73_9PROT</name>
<dbReference type="RefSeq" id="WP_145749278.1">
    <property type="nucleotide sequence ID" value="NZ_VITN01000003.1"/>
</dbReference>
<dbReference type="EMBL" id="VITN01000003">
    <property type="protein sequence ID" value="TWB22718.1"/>
    <property type="molecule type" value="Genomic_DNA"/>
</dbReference>
<proteinExistence type="predicted"/>
<evidence type="ECO:0000313" key="2">
    <source>
        <dbReference type="Proteomes" id="UP000319859"/>
    </source>
</evidence>
<dbReference type="Proteomes" id="UP000319859">
    <property type="component" value="Unassembled WGS sequence"/>
</dbReference>